<keyword evidence="4 5" id="KW-0472">Membrane</keyword>
<evidence type="ECO:0000313" key="7">
    <source>
        <dbReference type="Proteomes" id="UP000567293"/>
    </source>
</evidence>
<feature type="transmembrane region" description="Helical" evidence="5">
    <location>
        <begin position="40"/>
        <end position="57"/>
    </location>
</feature>
<dbReference type="Proteomes" id="UP000567293">
    <property type="component" value="Unassembled WGS sequence"/>
</dbReference>
<dbReference type="Pfam" id="PF04191">
    <property type="entry name" value="PEMT"/>
    <property type="match status" value="1"/>
</dbReference>
<reference evidence="6" key="1">
    <citation type="submission" date="2020-06" db="EMBL/GenBank/DDBJ databases">
        <title>Legume-microbial interactions unlock mineral nutrients during tropical forest succession.</title>
        <authorList>
            <person name="Epihov D.Z."/>
        </authorList>
    </citation>
    <scope>NUCLEOTIDE SEQUENCE [LARGE SCALE GENOMIC DNA]</scope>
    <source>
        <strain evidence="6">Pan2503</strain>
    </source>
</reference>
<dbReference type="GO" id="GO:0008168">
    <property type="term" value="F:methyltransferase activity"/>
    <property type="evidence" value="ECO:0007669"/>
    <property type="project" value="UniProtKB-KW"/>
</dbReference>
<keyword evidence="7" id="KW-1185">Reference proteome</keyword>
<proteinExistence type="predicted"/>
<dbReference type="AlphaFoldDB" id="A0A7V8NUX1"/>
<evidence type="ECO:0000256" key="4">
    <source>
        <dbReference type="ARBA" id="ARBA00023136"/>
    </source>
</evidence>
<protein>
    <submittedName>
        <fullName evidence="6">Isoprenylcysteine carboxylmethyltransferase family protein</fullName>
    </submittedName>
</protein>
<evidence type="ECO:0000256" key="3">
    <source>
        <dbReference type="ARBA" id="ARBA00022989"/>
    </source>
</evidence>
<organism evidence="6 7">
    <name type="scientific">Candidatus Acidiferrum panamense</name>
    <dbReference type="NCBI Taxonomy" id="2741543"/>
    <lineage>
        <taxon>Bacteria</taxon>
        <taxon>Pseudomonadati</taxon>
        <taxon>Acidobacteriota</taxon>
        <taxon>Terriglobia</taxon>
        <taxon>Candidatus Acidiferrales</taxon>
        <taxon>Candidatus Acidiferrum</taxon>
    </lineage>
</organism>
<feature type="transmembrane region" description="Helical" evidence="5">
    <location>
        <begin position="89"/>
        <end position="107"/>
    </location>
</feature>
<name>A0A7V8NUX1_9BACT</name>
<dbReference type="GO" id="GO:0012505">
    <property type="term" value="C:endomembrane system"/>
    <property type="evidence" value="ECO:0007669"/>
    <property type="project" value="UniProtKB-SubCell"/>
</dbReference>
<evidence type="ECO:0000256" key="2">
    <source>
        <dbReference type="ARBA" id="ARBA00022692"/>
    </source>
</evidence>
<keyword evidence="2 5" id="KW-0812">Transmembrane</keyword>
<dbReference type="PANTHER" id="PTHR12714:SF9">
    <property type="entry name" value="PROTEIN-S-ISOPRENYLCYSTEINE O-METHYLTRANSFERASE"/>
    <property type="match status" value="1"/>
</dbReference>
<dbReference type="Gene3D" id="1.20.120.1630">
    <property type="match status" value="1"/>
</dbReference>
<evidence type="ECO:0000313" key="6">
    <source>
        <dbReference type="EMBL" id="MBA0087994.1"/>
    </source>
</evidence>
<keyword evidence="3 5" id="KW-1133">Transmembrane helix</keyword>
<feature type="transmembrane region" description="Helical" evidence="5">
    <location>
        <begin position="63"/>
        <end position="80"/>
    </location>
</feature>
<feature type="transmembrane region" description="Helical" evidence="5">
    <location>
        <begin position="127"/>
        <end position="149"/>
    </location>
</feature>
<dbReference type="EMBL" id="JACDQQ010002281">
    <property type="protein sequence ID" value="MBA0087994.1"/>
    <property type="molecule type" value="Genomic_DNA"/>
</dbReference>
<comment type="subcellular location">
    <subcellularLocation>
        <location evidence="1">Endomembrane system</location>
        <topology evidence="1">Multi-pass membrane protein</topology>
    </subcellularLocation>
</comment>
<feature type="transmembrane region" description="Helical" evidence="5">
    <location>
        <begin position="12"/>
        <end position="28"/>
    </location>
</feature>
<dbReference type="InterPro" id="IPR007318">
    <property type="entry name" value="Phopholipid_MeTrfase"/>
</dbReference>
<sequence length="240" mass="26685">MQQLLQQDLIPALWIAFAVYWTLAAVHQSRVKESESQNDLWFYCAVGAFAFLLLFYVRDRIAALLIVLGLFYGLLAVVGTKQTKRRESLLSRLPHIAAMIAAFIVLFERPVRLGPLSYRFLPNSQTTAWAGALLTACGVAVAIWARVYLGANWSANVKIRANHTLVRTGPYARLRHPVYSGVLLAISGTALVEGEWRGLVALAVALTAFSIKAKREEAFLRGEFGSEFVEHARYAGFFLP</sequence>
<evidence type="ECO:0000256" key="1">
    <source>
        <dbReference type="ARBA" id="ARBA00004127"/>
    </source>
</evidence>
<accession>A0A7V8NUX1</accession>
<evidence type="ECO:0000256" key="5">
    <source>
        <dbReference type="SAM" id="Phobius"/>
    </source>
</evidence>
<dbReference type="GO" id="GO:0032259">
    <property type="term" value="P:methylation"/>
    <property type="evidence" value="ECO:0007669"/>
    <property type="project" value="UniProtKB-KW"/>
</dbReference>
<feature type="non-terminal residue" evidence="6">
    <location>
        <position position="240"/>
    </location>
</feature>
<dbReference type="PANTHER" id="PTHR12714">
    <property type="entry name" value="PROTEIN-S ISOPRENYLCYSTEINE O-METHYLTRANSFERASE"/>
    <property type="match status" value="1"/>
</dbReference>
<comment type="caution">
    <text evidence="6">The sequence shown here is derived from an EMBL/GenBank/DDBJ whole genome shotgun (WGS) entry which is preliminary data.</text>
</comment>
<gene>
    <name evidence="6" type="ORF">HRJ53_23660</name>
</gene>